<gene>
    <name evidence="11" type="primary">rhbdl2</name>
    <name evidence="11" type="synonym">RHBDL2</name>
</gene>
<evidence type="ECO:0000313" key="12">
    <source>
        <dbReference type="Proteomes" id="UP000001646"/>
    </source>
</evidence>
<reference evidence="11" key="2">
    <citation type="submission" date="2025-08" db="UniProtKB">
        <authorList>
            <consortium name="Ensembl"/>
        </authorList>
    </citation>
    <scope>IDENTIFICATION</scope>
</reference>
<dbReference type="Gene3D" id="1.20.1540.10">
    <property type="entry name" value="Rhomboid-like"/>
    <property type="match status" value="1"/>
</dbReference>
<evidence type="ECO:0000256" key="1">
    <source>
        <dbReference type="ARBA" id="ARBA00000156"/>
    </source>
</evidence>
<dbReference type="PANTHER" id="PTHR45840:SF6">
    <property type="entry name" value="RHOMBOID-RELATED PROTEIN 2"/>
    <property type="match status" value="1"/>
</dbReference>
<comment type="subcellular location">
    <subcellularLocation>
        <location evidence="2">Membrane</location>
        <topology evidence="2">Multi-pass membrane protein</topology>
    </subcellularLocation>
</comment>
<evidence type="ECO:0000256" key="6">
    <source>
        <dbReference type="ARBA" id="ARBA00022989"/>
    </source>
</evidence>
<dbReference type="Bgee" id="ENSACAG00000016978">
    <property type="expression patterns" value="Expressed in adrenal gland and 12 other cell types or tissues"/>
</dbReference>
<keyword evidence="7 9" id="KW-0472">Membrane</keyword>
<feature type="region of interest" description="Disordered" evidence="8">
    <location>
        <begin position="1"/>
        <end position="65"/>
    </location>
</feature>
<evidence type="ECO:0000256" key="4">
    <source>
        <dbReference type="ARBA" id="ARBA00013039"/>
    </source>
</evidence>
<protein>
    <recommendedName>
        <fullName evidence="4">rhomboid protease</fullName>
        <ecNumber evidence="4">3.4.21.105</ecNumber>
    </recommendedName>
</protein>
<dbReference type="GeneTree" id="ENSGT00940000159442"/>
<evidence type="ECO:0000256" key="5">
    <source>
        <dbReference type="ARBA" id="ARBA00022692"/>
    </source>
</evidence>
<dbReference type="EC" id="3.4.21.105" evidence="4"/>
<dbReference type="GO" id="GO:0016020">
    <property type="term" value="C:membrane"/>
    <property type="evidence" value="ECO:0007669"/>
    <property type="project" value="UniProtKB-SubCell"/>
</dbReference>
<accession>A0A803T7P6</accession>
<feature type="compositionally biased region" description="Low complexity" evidence="8">
    <location>
        <begin position="19"/>
        <end position="40"/>
    </location>
</feature>
<evidence type="ECO:0000256" key="3">
    <source>
        <dbReference type="ARBA" id="ARBA00009045"/>
    </source>
</evidence>
<reference evidence="11" key="3">
    <citation type="submission" date="2025-09" db="UniProtKB">
        <authorList>
            <consortium name="Ensembl"/>
        </authorList>
    </citation>
    <scope>IDENTIFICATION</scope>
</reference>
<evidence type="ECO:0000256" key="7">
    <source>
        <dbReference type="ARBA" id="ARBA00023136"/>
    </source>
</evidence>
<dbReference type="InterPro" id="IPR022764">
    <property type="entry name" value="Peptidase_S54_rhomboid_dom"/>
</dbReference>
<proteinExistence type="inferred from homology"/>
<dbReference type="PANTHER" id="PTHR45840">
    <property type="entry name" value="RHOMBOID-RELATED PROTEIN"/>
    <property type="match status" value="1"/>
</dbReference>
<evidence type="ECO:0000313" key="11">
    <source>
        <dbReference type="Ensembl" id="ENSACAP00000031236.1"/>
    </source>
</evidence>
<dbReference type="InterPro" id="IPR035952">
    <property type="entry name" value="Rhomboid-like_sf"/>
</dbReference>
<evidence type="ECO:0000256" key="8">
    <source>
        <dbReference type="SAM" id="MobiDB-lite"/>
    </source>
</evidence>
<reference evidence="11" key="1">
    <citation type="submission" date="2009-12" db="EMBL/GenBank/DDBJ databases">
        <title>The Genome Sequence of Anolis carolinensis (Green Anole Lizard).</title>
        <authorList>
            <consortium name="The Genome Sequencing Platform"/>
            <person name="Di Palma F."/>
            <person name="Alfoldi J."/>
            <person name="Heiman D."/>
            <person name="Young S."/>
            <person name="Grabherr M."/>
            <person name="Johnson J."/>
            <person name="Lander E.S."/>
            <person name="Lindblad-Toh K."/>
        </authorList>
    </citation>
    <scope>NUCLEOTIDE SEQUENCE [LARGE SCALE GENOMIC DNA]</scope>
    <source>
        <strain evidence="11">JBL SC #1</strain>
    </source>
</reference>
<keyword evidence="6 9" id="KW-1133">Transmembrane helix</keyword>
<comment type="similarity">
    <text evidence="3">Belongs to the peptidase S54 family.</text>
</comment>
<feature type="domain" description="Peptidase S54 rhomboid" evidence="10">
    <location>
        <begin position="141"/>
        <end position="235"/>
    </location>
</feature>
<organism evidence="11 12">
    <name type="scientific">Anolis carolinensis</name>
    <name type="common">Green anole</name>
    <name type="synonym">American chameleon</name>
    <dbReference type="NCBI Taxonomy" id="28377"/>
    <lineage>
        <taxon>Eukaryota</taxon>
        <taxon>Metazoa</taxon>
        <taxon>Chordata</taxon>
        <taxon>Craniata</taxon>
        <taxon>Vertebrata</taxon>
        <taxon>Euteleostomi</taxon>
        <taxon>Lepidosauria</taxon>
        <taxon>Squamata</taxon>
        <taxon>Bifurcata</taxon>
        <taxon>Unidentata</taxon>
        <taxon>Episquamata</taxon>
        <taxon>Toxicofera</taxon>
        <taxon>Iguania</taxon>
        <taxon>Dactyloidae</taxon>
        <taxon>Anolis</taxon>
    </lineage>
</organism>
<dbReference type="Pfam" id="PF01694">
    <property type="entry name" value="Rhomboid"/>
    <property type="match status" value="1"/>
</dbReference>
<dbReference type="Ensembl" id="ENSACAT00000047040.1">
    <property type="protein sequence ID" value="ENSACAP00000031236.1"/>
    <property type="gene ID" value="ENSACAG00000016978.4"/>
</dbReference>
<comment type="catalytic activity">
    <reaction evidence="1">
        <text>Cleaves type-1 transmembrane domains using a catalytic dyad composed of serine and histidine that are contributed by different transmembrane domains.</text>
        <dbReference type="EC" id="3.4.21.105"/>
    </reaction>
</comment>
<dbReference type="AlphaFoldDB" id="A0A803T7P6"/>
<sequence>MLTEALERRLKKKPHQAGLSLSLSERRGLQGCRGLRLSCRPSRPRQASLQPPSPDRGRPCSPDSAAAPHRLATVIAAMFRSAARGCRRCSWERRAGKERKSPPGPAPPLAAWGRFGLAGGAPEAPGDPLGSTSHKNNNTNNIEHILGNLVLQLVLGIPLELVHKGHRVGLVYLAGVLGGSLASSVCDPLLGLVGASGGVYALIGGYFMNVLVNFREMIPLFGVARLLFIFIIGFLRGPHCGRTGRDVSGIRHIQLLRQKFRQGPPVLGLHWCLCALRGVCCVLQCIPLSSKPVERWDGCPRALKDKNIQKYICMLRSAYLGTARPLALPSHYGTVCLLYLILKKQSFSIAVLVLCSGGLGVAAEGQAI</sequence>
<keyword evidence="5 9" id="KW-0812">Transmembrane</keyword>
<feature type="transmembrane region" description="Helical" evidence="9">
    <location>
        <begin position="217"/>
        <end position="235"/>
    </location>
</feature>
<dbReference type="InterPro" id="IPR051739">
    <property type="entry name" value="Rhomboid_IM_Serine_Proteases"/>
</dbReference>
<evidence type="ECO:0000256" key="9">
    <source>
        <dbReference type="SAM" id="Phobius"/>
    </source>
</evidence>
<keyword evidence="12" id="KW-1185">Reference proteome</keyword>
<feature type="transmembrane region" description="Helical" evidence="9">
    <location>
        <begin position="189"/>
        <end position="211"/>
    </location>
</feature>
<name>A0A803T7P6_ANOCA</name>
<dbReference type="Proteomes" id="UP000001646">
    <property type="component" value="Unplaced"/>
</dbReference>
<dbReference type="GO" id="GO:0004252">
    <property type="term" value="F:serine-type endopeptidase activity"/>
    <property type="evidence" value="ECO:0007669"/>
    <property type="project" value="InterPro"/>
</dbReference>
<evidence type="ECO:0000259" key="10">
    <source>
        <dbReference type="Pfam" id="PF01694"/>
    </source>
</evidence>
<evidence type="ECO:0000256" key="2">
    <source>
        <dbReference type="ARBA" id="ARBA00004141"/>
    </source>
</evidence>
<dbReference type="SUPFAM" id="SSF144091">
    <property type="entry name" value="Rhomboid-like"/>
    <property type="match status" value="1"/>
</dbReference>